<keyword evidence="12 20" id="KW-0689">Ribosomal protein</keyword>
<dbReference type="InterPro" id="IPR016691">
    <property type="entry name" value="TRMT11"/>
</dbReference>
<dbReference type="PRINTS" id="PR00507">
    <property type="entry name" value="N12N6MTFRASE"/>
</dbReference>
<dbReference type="Pfam" id="PF01170">
    <property type="entry name" value="UPF0020"/>
    <property type="match status" value="1"/>
</dbReference>
<dbReference type="SUPFAM" id="SSF53335">
    <property type="entry name" value="S-adenosyl-L-methionine-dependent methyltransferases"/>
    <property type="match status" value="1"/>
</dbReference>
<dbReference type="InterPro" id="IPR001047">
    <property type="entry name" value="Ribosomal_eS8"/>
</dbReference>
<comment type="catalytic activity">
    <reaction evidence="16">
        <text>guanosine(10) in tRNA + S-adenosyl-L-methionine = N(2)-methylguanosine(10) in tRNA + S-adenosyl-L-homocysteine + H(+)</text>
        <dbReference type="Rhea" id="RHEA:43128"/>
        <dbReference type="Rhea" id="RHEA-COMP:10355"/>
        <dbReference type="Rhea" id="RHEA-COMP:10357"/>
        <dbReference type="ChEBI" id="CHEBI:15378"/>
        <dbReference type="ChEBI" id="CHEBI:57856"/>
        <dbReference type="ChEBI" id="CHEBI:59789"/>
        <dbReference type="ChEBI" id="CHEBI:74269"/>
        <dbReference type="ChEBI" id="CHEBI:74481"/>
        <dbReference type="EC" id="2.1.1.214"/>
    </reaction>
    <physiologicalReaction direction="left-to-right" evidence="16">
        <dbReference type="Rhea" id="RHEA:43129"/>
    </physiologicalReaction>
</comment>
<dbReference type="GO" id="GO:0006412">
    <property type="term" value="P:translation"/>
    <property type="evidence" value="ECO:0007669"/>
    <property type="project" value="InterPro"/>
</dbReference>
<keyword evidence="8 19" id="KW-0949">S-adenosyl-L-methionine</keyword>
<keyword evidence="5 19" id="KW-0820">tRNA-binding</keyword>
<dbReference type="Pfam" id="PF00335">
    <property type="entry name" value="Tetraspanin"/>
    <property type="match status" value="1"/>
</dbReference>
<dbReference type="GO" id="GO:0043527">
    <property type="term" value="C:tRNA methyltransferase complex"/>
    <property type="evidence" value="ECO:0007669"/>
    <property type="project" value="UniProtKB-ARBA"/>
</dbReference>
<dbReference type="InterPro" id="IPR042563">
    <property type="entry name" value="Ribosomal_protein_eS8_euk"/>
</dbReference>
<organism evidence="24 25">
    <name type="scientific">Trichinella nativa</name>
    <dbReference type="NCBI Taxonomy" id="6335"/>
    <lineage>
        <taxon>Eukaryota</taxon>
        <taxon>Metazoa</taxon>
        <taxon>Ecdysozoa</taxon>
        <taxon>Nematoda</taxon>
        <taxon>Enoplea</taxon>
        <taxon>Dorylaimia</taxon>
        <taxon>Trichinellida</taxon>
        <taxon>Trichinellidae</taxon>
        <taxon>Trichinella</taxon>
    </lineage>
</organism>
<evidence type="ECO:0000256" key="18">
    <source>
        <dbReference type="ARBA" id="ARBA00065434"/>
    </source>
</evidence>
<keyword evidence="15 20" id="KW-0687">Ribonucleoprotein</keyword>
<dbReference type="AlphaFoldDB" id="A0A1Y3E3G0"/>
<dbReference type="PROSITE" id="PS01193">
    <property type="entry name" value="RIBOSOMAL_S8E"/>
    <property type="match status" value="1"/>
</dbReference>
<evidence type="ECO:0000256" key="8">
    <source>
        <dbReference type="ARBA" id="ARBA00022691"/>
    </source>
</evidence>
<dbReference type="InterPro" id="IPR022309">
    <property type="entry name" value="Ribosomal_Se8/biogenesis_NSA2"/>
</dbReference>
<evidence type="ECO:0000259" key="23">
    <source>
        <dbReference type="Pfam" id="PF25904"/>
    </source>
</evidence>
<dbReference type="GO" id="GO:0160102">
    <property type="term" value="F:tRNA (guanine(10)-N2)-methyltransferase activity"/>
    <property type="evidence" value="ECO:0007669"/>
    <property type="project" value="UniProtKB-EC"/>
</dbReference>
<dbReference type="FunFam" id="3.10.290.70:FF:000004">
    <property type="entry name" value="40S ribosomal protein S8"/>
    <property type="match status" value="1"/>
</dbReference>
<dbReference type="EMBL" id="LVZM01023938">
    <property type="protein sequence ID" value="OUC39643.1"/>
    <property type="molecule type" value="Genomic_DNA"/>
</dbReference>
<keyword evidence="7 19" id="KW-0808">Transferase</keyword>
<sequence length="809" mass="91894">ILWSQASTYSELYKDLSSKIHLLEPYSDREQSFKFLVDSFGKKVSGEYKQKRMEELSFLNIQGKVDLTNPDNQFMLIEDYGKSSGLPPPENPVQIFFGRLIKFGMNKVVSRYNLKDRIFIGNTSMDPILSFLMANIGEVQSGDLVLDPYVGSGSILLPAAHFGGYCVGVEIDYNVLHGKSKPSRCTAIARHPDECIRANFKQYGLEAKYVDVLVADSSKSSIWTSHARFDCILTDPPYGIREKGAKVKRKQLPDFWLLKDRSTETVHYPSKAKYCLNDLVLDLLNFAATCLTEGGHLVYWLPVCKNQFDEAQIPKHPCLKIVSTSLQLLTKTYGRVLISMVKIREPSDYIEPETSKWVRISRDHWHKRRKTGGKRKPLHKKRKYELGRPPAMTKLGSKRIHIVRVRGGNRKYRALRLETGNYSWGSEGCTRKTRIIDVVYNASNNELVRTKTLVKSAIVVIDATPFRQWYENHYALPIGRKKGAKLTEQEEAIFNATRSKAAEKKLAKRRITAKVEPALEEQFQSGRLLACITSRPGQVGRADGYVLEGKELEFYLRKIKAKNNNGSVRGRWTEKRVGTTCSLGSLFTLLVILLSGAVIAGNVFATQEMTVALASGISNAMINYDTWRKNENKQLRQYLDNMQYEYECCGIFDWTDWLQPNEGTFSCNPKEPCYVPWSCCARYTTESSCYNMAIGQNLDYKRFSGGFHEKGCYSKLMDKYKRFLGFGVNVFAAIAFSAIIIFISWRLLFTSICSWYYLQLDLITDPTHPGVAPGWILSGCGYPASIYLGEDNKEVDNEEWGIALQPPST</sequence>
<dbReference type="PANTHER" id="PTHR13370:SF3">
    <property type="entry name" value="TRNA (GUANINE(10)-N2)-METHYLTRANSFERASE HOMOLOG"/>
    <property type="match status" value="1"/>
</dbReference>
<evidence type="ECO:0000256" key="9">
    <source>
        <dbReference type="ARBA" id="ARBA00022692"/>
    </source>
</evidence>
<name>A0A1Y3E3G0_9BILA</name>
<dbReference type="GO" id="GO:0016020">
    <property type="term" value="C:membrane"/>
    <property type="evidence" value="ECO:0007669"/>
    <property type="project" value="UniProtKB-SubCell"/>
</dbReference>
<dbReference type="Gene3D" id="3.10.290.70">
    <property type="match status" value="1"/>
</dbReference>
<evidence type="ECO:0000313" key="25">
    <source>
        <dbReference type="Proteomes" id="UP000243006"/>
    </source>
</evidence>
<evidence type="ECO:0000259" key="22">
    <source>
        <dbReference type="Pfam" id="PF01170"/>
    </source>
</evidence>
<dbReference type="Proteomes" id="UP000243006">
    <property type="component" value="Unassembled WGS sequence"/>
</dbReference>
<dbReference type="GO" id="GO:1990904">
    <property type="term" value="C:ribonucleoprotein complex"/>
    <property type="evidence" value="ECO:0007669"/>
    <property type="project" value="UniProtKB-KW"/>
</dbReference>
<dbReference type="CDD" id="cd11380">
    <property type="entry name" value="Ribosomal_S8e_like"/>
    <property type="match status" value="1"/>
</dbReference>
<dbReference type="InterPro" id="IPR029063">
    <property type="entry name" value="SAM-dependent_MTases_sf"/>
</dbReference>
<dbReference type="GO" id="GO:0005840">
    <property type="term" value="C:ribosome"/>
    <property type="evidence" value="ECO:0007669"/>
    <property type="project" value="UniProtKB-KW"/>
</dbReference>
<comment type="subcellular location">
    <subcellularLocation>
        <location evidence="2">Cytoplasm</location>
    </subcellularLocation>
    <subcellularLocation>
        <location evidence="1">Membrane</location>
        <topology evidence="1">Multi-pass membrane protein</topology>
    </subcellularLocation>
</comment>
<dbReference type="InterPro" id="IPR018283">
    <property type="entry name" value="Ribosomal_eS8_CS"/>
</dbReference>
<reference evidence="24 25" key="1">
    <citation type="submission" date="2015-04" db="EMBL/GenBank/DDBJ databases">
        <title>Draft genome of the roundworm Trichinella nativa.</title>
        <authorList>
            <person name="Mitreva M."/>
        </authorList>
    </citation>
    <scope>NUCLEOTIDE SEQUENCE [LARGE SCALE GENOMIC DNA]</scope>
    <source>
        <strain evidence="24 25">ISS45</strain>
    </source>
</reference>
<evidence type="ECO:0000256" key="16">
    <source>
        <dbReference type="ARBA" id="ARBA00050985"/>
    </source>
</evidence>
<gene>
    <name evidence="24" type="ORF">D917_04687</name>
</gene>
<feature type="transmembrane region" description="Helical" evidence="21">
    <location>
        <begin position="583"/>
        <end position="605"/>
    </location>
</feature>
<comment type="caution">
    <text evidence="24">The sequence shown here is derived from an EMBL/GenBank/DDBJ whole genome shotgun (WGS) entry which is preliminary data.</text>
</comment>
<dbReference type="GO" id="GO:0000049">
    <property type="term" value="F:tRNA binding"/>
    <property type="evidence" value="ECO:0007669"/>
    <property type="project" value="UniProtKB-UniRule"/>
</dbReference>
<evidence type="ECO:0000256" key="1">
    <source>
        <dbReference type="ARBA" id="ARBA00004141"/>
    </source>
</evidence>
<evidence type="ECO:0000256" key="2">
    <source>
        <dbReference type="ARBA" id="ARBA00004496"/>
    </source>
</evidence>
<proteinExistence type="inferred from homology"/>
<dbReference type="NCBIfam" id="TIGR00307">
    <property type="entry name" value="eS8"/>
    <property type="match status" value="1"/>
</dbReference>
<evidence type="ECO:0000256" key="21">
    <source>
        <dbReference type="SAM" id="Phobius"/>
    </source>
</evidence>
<dbReference type="PANTHER" id="PTHR13370">
    <property type="entry name" value="RNA METHYLASE-RELATED"/>
    <property type="match status" value="1"/>
</dbReference>
<accession>A0A1Y3E3G0</accession>
<evidence type="ECO:0000313" key="24">
    <source>
        <dbReference type="EMBL" id="OUC39643.1"/>
    </source>
</evidence>
<comment type="function">
    <text evidence="17">Catalytic subunit of the TRMT11-TRM112 methyltransferase complex, that specifically mediates the S-adenosyl-L-methionine-dependent N(2)-methylation of guanosine nucleotide at position 10 (m2G10) in tRNAs. This is one of the major tRNA (guanine-N(2))-methyltransferases.</text>
</comment>
<evidence type="ECO:0000256" key="10">
    <source>
        <dbReference type="ARBA" id="ARBA00022694"/>
    </source>
</evidence>
<dbReference type="GO" id="GO:0003735">
    <property type="term" value="F:structural constituent of ribosome"/>
    <property type="evidence" value="ECO:0007669"/>
    <property type="project" value="InterPro"/>
</dbReference>
<dbReference type="GO" id="GO:0032259">
    <property type="term" value="P:methylation"/>
    <property type="evidence" value="ECO:0007669"/>
    <property type="project" value="UniProtKB-UniRule"/>
</dbReference>
<dbReference type="InterPro" id="IPR059073">
    <property type="entry name" value="TRMT11_N"/>
</dbReference>
<evidence type="ECO:0000256" key="4">
    <source>
        <dbReference type="ARBA" id="ARBA00022490"/>
    </source>
</evidence>
<keyword evidence="11 19" id="KW-0694">RNA-binding</keyword>
<dbReference type="Gene3D" id="3.40.50.150">
    <property type="entry name" value="Vaccinia Virus protein VP39"/>
    <property type="match status" value="1"/>
</dbReference>
<dbReference type="Gene3D" id="1.10.1450.10">
    <property type="entry name" value="Tetraspanin"/>
    <property type="match status" value="1"/>
</dbReference>
<dbReference type="GO" id="GO:0008033">
    <property type="term" value="P:tRNA processing"/>
    <property type="evidence" value="ECO:0007669"/>
    <property type="project" value="UniProtKB-UniRule"/>
</dbReference>
<dbReference type="Pfam" id="PF01201">
    <property type="entry name" value="Ribosomal_S8e"/>
    <property type="match status" value="1"/>
</dbReference>
<evidence type="ECO:0000256" key="20">
    <source>
        <dbReference type="RuleBase" id="RU000669"/>
    </source>
</evidence>
<dbReference type="PROSITE" id="PS00092">
    <property type="entry name" value="N6_MTASE"/>
    <property type="match status" value="1"/>
</dbReference>
<evidence type="ECO:0000256" key="17">
    <source>
        <dbReference type="ARBA" id="ARBA00056270"/>
    </source>
</evidence>
<dbReference type="InterPro" id="IPR018499">
    <property type="entry name" value="Tetraspanin/Peripherin"/>
</dbReference>
<dbReference type="InterPro" id="IPR000241">
    <property type="entry name" value="RlmKL-like_Mtase"/>
</dbReference>
<feature type="non-terminal residue" evidence="24">
    <location>
        <position position="1"/>
    </location>
</feature>
<feature type="domain" description="Ribosomal RNA large subunit methyltransferase K/L-like methyltransferase" evidence="22">
    <location>
        <begin position="117"/>
        <end position="246"/>
    </location>
</feature>
<feature type="non-terminal residue" evidence="24">
    <location>
        <position position="809"/>
    </location>
</feature>
<dbReference type="GO" id="GO:0005737">
    <property type="term" value="C:cytoplasm"/>
    <property type="evidence" value="ECO:0007669"/>
    <property type="project" value="UniProtKB-SubCell"/>
</dbReference>
<evidence type="ECO:0000256" key="5">
    <source>
        <dbReference type="ARBA" id="ARBA00022555"/>
    </source>
</evidence>
<dbReference type="Gene3D" id="1.10.168.20">
    <property type="entry name" value="Ribosomal protein S8e, subdomain"/>
    <property type="match status" value="1"/>
</dbReference>
<comment type="similarity">
    <text evidence="19">Belongs to the class I-like SAM-binding methyltransferase superfamily. TRM11 methyltransferase family.</text>
</comment>
<evidence type="ECO:0000256" key="3">
    <source>
        <dbReference type="ARBA" id="ARBA00005257"/>
    </source>
</evidence>
<keyword evidence="14 21" id="KW-0472">Membrane</keyword>
<dbReference type="FunFam" id="1.10.168.20:FF:000001">
    <property type="entry name" value="40S ribosomal protein S8"/>
    <property type="match status" value="1"/>
</dbReference>
<dbReference type="InterPro" id="IPR008952">
    <property type="entry name" value="Tetraspanin_EC2_sf"/>
</dbReference>
<evidence type="ECO:0000256" key="12">
    <source>
        <dbReference type="ARBA" id="ARBA00022980"/>
    </source>
</evidence>
<evidence type="ECO:0000256" key="15">
    <source>
        <dbReference type="ARBA" id="ARBA00023274"/>
    </source>
</evidence>
<dbReference type="Pfam" id="PF25904">
    <property type="entry name" value="Tmrp11_N"/>
    <property type="match status" value="1"/>
</dbReference>
<evidence type="ECO:0000256" key="11">
    <source>
        <dbReference type="ARBA" id="ARBA00022884"/>
    </source>
</evidence>
<comment type="similarity">
    <text evidence="3 20">Belongs to the eukaryotic ribosomal protein eS8 family.</text>
</comment>
<keyword evidence="6 19" id="KW-0489">Methyltransferase</keyword>
<dbReference type="InterPro" id="IPR002052">
    <property type="entry name" value="DNA_methylase_N6_adenine_CS"/>
</dbReference>
<evidence type="ECO:0000256" key="19">
    <source>
        <dbReference type="PROSITE-ProRule" id="PRU00959"/>
    </source>
</evidence>
<comment type="subunit">
    <text evidence="18">Part of the heterodimeric TRMT11-TRM112 methyltransferase complex; this complex forms an active tRNA methyltransferase, where TRMT112 acts as an activator of the catalytic subunit TRMT11.</text>
</comment>
<keyword evidence="13 21" id="KW-1133">Transmembrane helix</keyword>
<keyword evidence="10 19" id="KW-0819">tRNA processing</keyword>
<evidence type="ECO:0000256" key="6">
    <source>
        <dbReference type="ARBA" id="ARBA00022603"/>
    </source>
</evidence>
<keyword evidence="4" id="KW-0963">Cytoplasm</keyword>
<keyword evidence="9 21" id="KW-0812">Transmembrane</keyword>
<dbReference type="SUPFAM" id="SSF48652">
    <property type="entry name" value="Tetraspanin"/>
    <property type="match status" value="1"/>
</dbReference>
<evidence type="ECO:0000256" key="13">
    <source>
        <dbReference type="ARBA" id="ARBA00022989"/>
    </source>
</evidence>
<protein>
    <recommendedName>
        <fullName evidence="20">40S ribosomal protein S8</fullName>
    </recommendedName>
</protein>
<dbReference type="PROSITE" id="PS51627">
    <property type="entry name" value="SAM_MT_TRM11"/>
    <property type="match status" value="1"/>
</dbReference>
<evidence type="ECO:0000256" key="7">
    <source>
        <dbReference type="ARBA" id="ARBA00022679"/>
    </source>
</evidence>
<feature type="transmembrane region" description="Helical" evidence="21">
    <location>
        <begin position="723"/>
        <end position="745"/>
    </location>
</feature>
<feature type="domain" description="tRNA (guanine(10)-N(2))-methyltransferase TRMT11 N-terminal" evidence="23">
    <location>
        <begin position="2"/>
        <end position="103"/>
    </location>
</feature>
<evidence type="ECO:0000256" key="14">
    <source>
        <dbReference type="ARBA" id="ARBA00023136"/>
    </source>
</evidence>
<dbReference type="CDD" id="cd02440">
    <property type="entry name" value="AdoMet_MTases"/>
    <property type="match status" value="1"/>
</dbReference>